<dbReference type="EMBL" id="LATX01001840">
    <property type="protein sequence ID" value="KTB37573.1"/>
    <property type="molecule type" value="Genomic_DNA"/>
</dbReference>
<sequence length="45" mass="5502">MLLSTNFLKIYPFLTWQPQYELLDDAIHWHEMRVVGNRTRKDVLL</sequence>
<dbReference type="AlphaFoldDB" id="A0A0W0FMP8"/>
<gene>
    <name evidence="1" type="ORF">WG66_9852</name>
</gene>
<comment type="caution">
    <text evidence="1">The sequence shown here is derived from an EMBL/GenBank/DDBJ whole genome shotgun (WGS) entry which is preliminary data.</text>
</comment>
<organism evidence="1 2">
    <name type="scientific">Moniliophthora roreri</name>
    <name type="common">Frosty pod rot fungus</name>
    <name type="synonym">Monilia roreri</name>
    <dbReference type="NCBI Taxonomy" id="221103"/>
    <lineage>
        <taxon>Eukaryota</taxon>
        <taxon>Fungi</taxon>
        <taxon>Dikarya</taxon>
        <taxon>Basidiomycota</taxon>
        <taxon>Agaricomycotina</taxon>
        <taxon>Agaricomycetes</taxon>
        <taxon>Agaricomycetidae</taxon>
        <taxon>Agaricales</taxon>
        <taxon>Marasmiineae</taxon>
        <taxon>Marasmiaceae</taxon>
        <taxon>Moniliophthora</taxon>
    </lineage>
</organism>
<reference evidence="1 2" key="1">
    <citation type="submission" date="2015-12" db="EMBL/GenBank/DDBJ databases">
        <title>Draft genome sequence of Moniliophthora roreri, the causal agent of frosty pod rot of cacao.</title>
        <authorList>
            <person name="Aime M.C."/>
            <person name="Diaz-Valderrama J.R."/>
            <person name="Kijpornyongpan T."/>
            <person name="Phillips-Mora W."/>
        </authorList>
    </citation>
    <scope>NUCLEOTIDE SEQUENCE [LARGE SCALE GENOMIC DNA]</scope>
    <source>
        <strain evidence="1 2">MCA 2952</strain>
    </source>
</reference>
<accession>A0A0W0FMP8</accession>
<evidence type="ECO:0000313" key="2">
    <source>
        <dbReference type="Proteomes" id="UP000054988"/>
    </source>
</evidence>
<name>A0A0W0FMP8_MONRR</name>
<protein>
    <submittedName>
        <fullName evidence="1">Uncharacterized protein</fullName>
    </submittedName>
</protein>
<dbReference type="Proteomes" id="UP000054988">
    <property type="component" value="Unassembled WGS sequence"/>
</dbReference>
<evidence type="ECO:0000313" key="1">
    <source>
        <dbReference type="EMBL" id="KTB37573.1"/>
    </source>
</evidence>
<proteinExistence type="predicted"/>